<dbReference type="InterPro" id="IPR000060">
    <property type="entry name" value="BCCT_transptr"/>
</dbReference>
<dbReference type="GO" id="GO:0022857">
    <property type="term" value="F:transmembrane transporter activity"/>
    <property type="evidence" value="ECO:0007669"/>
    <property type="project" value="InterPro"/>
</dbReference>
<name>A0A8J7W1A0_9FIRM</name>
<comment type="caution">
    <text evidence="8">The sequence shown here is derived from an EMBL/GenBank/DDBJ whole genome shotgun (WGS) entry which is preliminary data.</text>
</comment>
<reference evidence="8" key="1">
    <citation type="submission" date="2021-04" db="EMBL/GenBank/DDBJ databases">
        <title>Sinoanaerobacter chloroacetimidivorans sp. nov., an obligate anaerobic bacterium isolated from anaerobic sludge.</title>
        <authorList>
            <person name="Bao Y."/>
        </authorList>
    </citation>
    <scope>NUCLEOTIDE SEQUENCE</scope>
    <source>
        <strain evidence="8">BAD-6</strain>
    </source>
</reference>
<dbReference type="Pfam" id="PF02028">
    <property type="entry name" value="BCCT"/>
    <property type="match status" value="1"/>
</dbReference>
<feature type="transmembrane region" description="Helical" evidence="7">
    <location>
        <begin position="12"/>
        <end position="33"/>
    </location>
</feature>
<evidence type="ECO:0000256" key="7">
    <source>
        <dbReference type="SAM" id="Phobius"/>
    </source>
</evidence>
<dbReference type="Proteomes" id="UP000675664">
    <property type="component" value="Unassembled WGS sequence"/>
</dbReference>
<feature type="transmembrane region" description="Helical" evidence="7">
    <location>
        <begin position="450"/>
        <end position="473"/>
    </location>
</feature>
<evidence type="ECO:0000256" key="1">
    <source>
        <dbReference type="ARBA" id="ARBA00004651"/>
    </source>
</evidence>
<feature type="transmembrane region" description="Helical" evidence="7">
    <location>
        <begin position="193"/>
        <end position="213"/>
    </location>
</feature>
<keyword evidence="5 7" id="KW-1133">Transmembrane helix</keyword>
<evidence type="ECO:0000256" key="3">
    <source>
        <dbReference type="ARBA" id="ARBA00022475"/>
    </source>
</evidence>
<protein>
    <submittedName>
        <fullName evidence="8">BCCT family transporter</fullName>
    </submittedName>
</protein>
<feature type="transmembrane region" description="Helical" evidence="7">
    <location>
        <begin position="349"/>
        <end position="367"/>
    </location>
</feature>
<keyword evidence="9" id="KW-1185">Reference proteome</keyword>
<keyword evidence="6 7" id="KW-0472">Membrane</keyword>
<evidence type="ECO:0000256" key="4">
    <source>
        <dbReference type="ARBA" id="ARBA00022692"/>
    </source>
</evidence>
<feature type="transmembrane region" description="Helical" evidence="7">
    <location>
        <begin position="233"/>
        <end position="251"/>
    </location>
</feature>
<feature type="transmembrane region" description="Helical" evidence="7">
    <location>
        <begin position="479"/>
        <end position="499"/>
    </location>
</feature>
<evidence type="ECO:0000256" key="6">
    <source>
        <dbReference type="ARBA" id="ARBA00023136"/>
    </source>
</evidence>
<dbReference type="RefSeq" id="WP_227017496.1">
    <property type="nucleotide sequence ID" value="NZ_JAGSND010000003.1"/>
</dbReference>
<evidence type="ECO:0000313" key="8">
    <source>
        <dbReference type="EMBL" id="MBR0597360.1"/>
    </source>
</evidence>
<feature type="transmembrane region" description="Helical" evidence="7">
    <location>
        <begin position="318"/>
        <end position="337"/>
    </location>
</feature>
<dbReference type="GO" id="GO:0005886">
    <property type="term" value="C:plasma membrane"/>
    <property type="evidence" value="ECO:0007669"/>
    <property type="project" value="UniProtKB-SubCell"/>
</dbReference>
<feature type="transmembrane region" description="Helical" evidence="7">
    <location>
        <begin position="90"/>
        <end position="111"/>
    </location>
</feature>
<feature type="transmembrane region" description="Helical" evidence="7">
    <location>
        <begin position="408"/>
        <end position="429"/>
    </location>
</feature>
<gene>
    <name evidence="8" type="ORF">KCX82_05720</name>
</gene>
<keyword evidence="2" id="KW-0813">Transport</keyword>
<reference evidence="8" key="2">
    <citation type="submission" date="2021-04" db="EMBL/GenBank/DDBJ databases">
        <authorList>
            <person name="Liu J."/>
        </authorList>
    </citation>
    <scope>NUCLEOTIDE SEQUENCE</scope>
    <source>
        <strain evidence="8">BAD-6</strain>
    </source>
</reference>
<sequence>MEQIKMKQSGKYDLPLTIVSLAILFTFVGFMFVKPDITLNGVSSAFDAIIKITGSVLLVFTLFTLCVSIYLGAGKYADIKFGDEKPEYSLFSYIAMMTLAALASAALYWSFTEWTYYYTTPGLGMEPESIEALESSLGYQFFHWGISGQCVYVCIGAAMAYAFYIRKVPLLQTSSVCCAMMGEFKGKSFVGKLIDFCVIFGIVGGLGCSLGLAVPLAGGALTKLFGIEVTGPVKIGIVVVIALVFTFTSFIGTKKGMKNLSNITAGLCIVYLIYVFLVGPTTFIMKNTVNSFGWMIFEFPRMSLYTDPVTNSGFPESWTLFFQAFYLNYAAMMGIFVAKISKGRTLRQLVWATLLGISAGGWFLFAINGNFSIHSHITGLSDIVALANSGVGERGIFDVVALLPGGSVLLPVVLLIVIVGFVASSLDSASLSLAQTTTKMTENDGEVNKWFRVFWCFVLTLVPLSILLANASFSALKNLSILISIPFMVIVAFMEIKLLKWLSEDRKAGRLEKYGIK</sequence>
<dbReference type="PANTHER" id="PTHR30047:SF12">
    <property type="entry name" value="BCCT-FAMILY TRANSPORTER"/>
    <property type="match status" value="1"/>
</dbReference>
<comment type="subcellular location">
    <subcellularLocation>
        <location evidence="1">Cell membrane</location>
        <topology evidence="1">Multi-pass membrane protein</topology>
    </subcellularLocation>
</comment>
<proteinExistence type="predicted"/>
<feature type="transmembrane region" description="Helical" evidence="7">
    <location>
        <begin position="141"/>
        <end position="164"/>
    </location>
</feature>
<evidence type="ECO:0000256" key="5">
    <source>
        <dbReference type="ARBA" id="ARBA00022989"/>
    </source>
</evidence>
<dbReference type="AlphaFoldDB" id="A0A8J7W1A0"/>
<organism evidence="8 9">
    <name type="scientific">Sinanaerobacter chloroacetimidivorans</name>
    <dbReference type="NCBI Taxonomy" id="2818044"/>
    <lineage>
        <taxon>Bacteria</taxon>
        <taxon>Bacillati</taxon>
        <taxon>Bacillota</taxon>
        <taxon>Clostridia</taxon>
        <taxon>Peptostreptococcales</taxon>
        <taxon>Anaerovoracaceae</taxon>
        <taxon>Sinanaerobacter</taxon>
    </lineage>
</organism>
<accession>A0A8J7W1A0</accession>
<keyword evidence="4 7" id="KW-0812">Transmembrane</keyword>
<feature type="transmembrane region" description="Helical" evidence="7">
    <location>
        <begin position="263"/>
        <end position="285"/>
    </location>
</feature>
<dbReference type="EMBL" id="JAGSND010000003">
    <property type="protein sequence ID" value="MBR0597360.1"/>
    <property type="molecule type" value="Genomic_DNA"/>
</dbReference>
<dbReference type="PANTHER" id="PTHR30047">
    <property type="entry name" value="HIGH-AFFINITY CHOLINE TRANSPORT PROTEIN-RELATED"/>
    <property type="match status" value="1"/>
</dbReference>
<keyword evidence="3" id="KW-1003">Cell membrane</keyword>
<evidence type="ECO:0000256" key="2">
    <source>
        <dbReference type="ARBA" id="ARBA00022448"/>
    </source>
</evidence>
<evidence type="ECO:0000313" key="9">
    <source>
        <dbReference type="Proteomes" id="UP000675664"/>
    </source>
</evidence>
<feature type="transmembrane region" description="Helical" evidence="7">
    <location>
        <begin position="48"/>
        <end position="70"/>
    </location>
</feature>